<dbReference type="GO" id="GO:0030170">
    <property type="term" value="F:pyridoxal phosphate binding"/>
    <property type="evidence" value="ECO:0007669"/>
    <property type="project" value="InterPro"/>
</dbReference>
<evidence type="ECO:0000256" key="5">
    <source>
        <dbReference type="ARBA" id="ARBA00022898"/>
    </source>
</evidence>
<evidence type="ECO:0000256" key="6">
    <source>
        <dbReference type="RuleBase" id="RU003560"/>
    </source>
</evidence>
<keyword evidence="5 6" id="KW-0663">Pyridoxal phosphate</keyword>
<dbReference type="FunFam" id="3.40.640.10:FF:000014">
    <property type="entry name" value="Adenosylmethionine-8-amino-7-oxononanoate aminotransferase, probable"/>
    <property type="match status" value="1"/>
</dbReference>
<dbReference type="PANTHER" id="PTHR43094">
    <property type="entry name" value="AMINOTRANSFERASE"/>
    <property type="match status" value="1"/>
</dbReference>
<keyword evidence="4" id="KW-0808">Transferase</keyword>
<dbReference type="Pfam" id="PF00202">
    <property type="entry name" value="Aminotran_3"/>
    <property type="match status" value="1"/>
</dbReference>
<dbReference type="Gene3D" id="3.40.640.10">
    <property type="entry name" value="Type I PLP-dependent aspartate aminotransferase-like (Major domain)"/>
    <property type="match status" value="1"/>
</dbReference>
<dbReference type="PIRSF" id="PIRSF000521">
    <property type="entry name" value="Transaminase_4ab_Lys_Orn"/>
    <property type="match status" value="1"/>
</dbReference>
<comment type="caution">
    <text evidence="7">The sequence shown here is derived from an EMBL/GenBank/DDBJ whole genome shotgun (WGS) entry which is preliminary data.</text>
</comment>
<name>A0A9X1LAI8_9PROT</name>
<dbReference type="NCBIfam" id="NF005682">
    <property type="entry name" value="PRK07480.1"/>
    <property type="match status" value="1"/>
</dbReference>
<accession>A0A9X1LAI8</accession>
<evidence type="ECO:0000256" key="4">
    <source>
        <dbReference type="ARBA" id="ARBA00022679"/>
    </source>
</evidence>
<dbReference type="SUPFAM" id="SSF53383">
    <property type="entry name" value="PLP-dependent transferases"/>
    <property type="match status" value="1"/>
</dbReference>
<dbReference type="EMBL" id="JAJAQI010000014">
    <property type="protein sequence ID" value="MCB4822250.1"/>
    <property type="molecule type" value="Genomic_DNA"/>
</dbReference>
<dbReference type="AlphaFoldDB" id="A0A9X1LAI8"/>
<dbReference type="InterPro" id="IPR005814">
    <property type="entry name" value="Aminotrans_3"/>
</dbReference>
<dbReference type="InterPro" id="IPR015422">
    <property type="entry name" value="PyrdxlP-dep_Trfase_small"/>
</dbReference>
<evidence type="ECO:0000256" key="2">
    <source>
        <dbReference type="ARBA" id="ARBA00008954"/>
    </source>
</evidence>
<dbReference type="GO" id="GO:0008483">
    <property type="term" value="F:transaminase activity"/>
    <property type="evidence" value="ECO:0007669"/>
    <property type="project" value="UniProtKB-KW"/>
</dbReference>
<dbReference type="InterPro" id="IPR049704">
    <property type="entry name" value="Aminotrans_3_PPA_site"/>
</dbReference>
<evidence type="ECO:0000313" key="8">
    <source>
        <dbReference type="Proteomes" id="UP001139311"/>
    </source>
</evidence>
<dbReference type="InterPro" id="IPR015424">
    <property type="entry name" value="PyrdxlP-dep_Trfase"/>
</dbReference>
<organism evidence="7 8">
    <name type="scientific">Roseicella aerolata</name>
    <dbReference type="NCBI Taxonomy" id="2883479"/>
    <lineage>
        <taxon>Bacteria</taxon>
        <taxon>Pseudomonadati</taxon>
        <taxon>Pseudomonadota</taxon>
        <taxon>Alphaproteobacteria</taxon>
        <taxon>Acetobacterales</taxon>
        <taxon>Roseomonadaceae</taxon>
        <taxon>Roseicella</taxon>
    </lineage>
</organism>
<proteinExistence type="inferred from homology"/>
<evidence type="ECO:0000313" key="7">
    <source>
        <dbReference type="EMBL" id="MCB4822250.1"/>
    </source>
</evidence>
<comment type="cofactor">
    <cofactor evidence="1">
        <name>pyridoxal 5'-phosphate</name>
        <dbReference type="ChEBI" id="CHEBI:597326"/>
    </cofactor>
</comment>
<evidence type="ECO:0000256" key="3">
    <source>
        <dbReference type="ARBA" id="ARBA00022576"/>
    </source>
</evidence>
<dbReference type="PANTHER" id="PTHR43094:SF1">
    <property type="entry name" value="AMINOTRANSFERASE CLASS-III"/>
    <property type="match status" value="1"/>
</dbReference>
<dbReference type="Proteomes" id="UP001139311">
    <property type="component" value="Unassembled WGS sequence"/>
</dbReference>
<dbReference type="PROSITE" id="PS00600">
    <property type="entry name" value="AA_TRANSFER_CLASS_3"/>
    <property type="match status" value="1"/>
</dbReference>
<dbReference type="InterPro" id="IPR015421">
    <property type="entry name" value="PyrdxlP-dep_Trfase_major"/>
</dbReference>
<dbReference type="Gene3D" id="3.90.1150.10">
    <property type="entry name" value="Aspartate Aminotransferase, domain 1"/>
    <property type="match status" value="1"/>
</dbReference>
<gene>
    <name evidence="7" type="ORF">LHA35_10950</name>
</gene>
<comment type="similarity">
    <text evidence="2 6">Belongs to the class-III pyridoxal-phosphate-dependent aminotransferase family.</text>
</comment>
<dbReference type="CDD" id="cd00610">
    <property type="entry name" value="OAT_like"/>
    <property type="match status" value="1"/>
</dbReference>
<dbReference type="RefSeq" id="WP_226608213.1">
    <property type="nucleotide sequence ID" value="NZ_JAJAQI010000014.1"/>
</dbReference>
<dbReference type="NCBIfam" id="NF004767">
    <property type="entry name" value="PRK06105.1"/>
    <property type="match status" value="1"/>
</dbReference>
<keyword evidence="3 7" id="KW-0032">Aminotransferase</keyword>
<reference evidence="7" key="1">
    <citation type="submission" date="2021-10" db="EMBL/GenBank/DDBJ databases">
        <title>Roseicella aerolatum sp. nov., isolated from aerosols of e-waste dismantling site.</title>
        <authorList>
            <person name="Qin T."/>
        </authorList>
    </citation>
    <scope>NUCLEOTIDE SEQUENCE</scope>
    <source>
        <strain evidence="7">GB24</strain>
    </source>
</reference>
<sequence>MRPNSLHAADLAHMVHQQTDLDAHGREGAVLIARGEGVHVFDTEGKEYIEAMAGLWCASLGFSEKRLAEVAYRQLLTLPYYHTFFQKGHEPSVRLAERLAAIAPAGLNHALFQCSGSEANDAAIKLAWYYHNVTGRPAKKKIIGRIRGYHGNTVATASLSGQPHMQADFDLPLTDRFLHVSNPNYYRFGQSGETEEQFSARMAAELEALIEREGGDTIAAFFAEPVQGGGGAITPPRGYFDLIQPILKKHDILFVADEVICGFGRTGHYWGCETYGIRPDMLSCAKQLTASYQPLSALLISDPIHAALIEGSRRNGSFGHGYTYGGHPVACAVALETLKIYEERDIVGHVRRVSPAFLDGLGALGEHPLVGDVRGVGLIAGVELVADKATKEPFPPAAKAGLLVQEKCHEAGLIVRAIGDRIAFTPPLIITAEEIAEMCARFRAGLDAAWAVLRERRTLAAE</sequence>
<dbReference type="GO" id="GO:0005829">
    <property type="term" value="C:cytosol"/>
    <property type="evidence" value="ECO:0007669"/>
    <property type="project" value="TreeGrafter"/>
</dbReference>
<protein>
    <submittedName>
        <fullName evidence="7">Aminotransferase class III-fold pyridoxal phosphate-dependent enzyme</fullName>
    </submittedName>
</protein>
<evidence type="ECO:0000256" key="1">
    <source>
        <dbReference type="ARBA" id="ARBA00001933"/>
    </source>
</evidence>
<keyword evidence="8" id="KW-1185">Reference proteome</keyword>